<reference evidence="10 11" key="1">
    <citation type="journal article" date="2019" name="Appl. Microbiol. Biotechnol.">
        <title>Uncovering carbohydrate metabolism through a genotype-phenotype association study of 56 lactic acid bacteria genomes.</title>
        <authorList>
            <person name="Buron-Moles G."/>
            <person name="Chailyan A."/>
            <person name="Dolejs I."/>
            <person name="Forster J."/>
            <person name="Miks M.H."/>
        </authorList>
    </citation>
    <scope>NUCLEOTIDE SEQUENCE [LARGE SCALE GENOMIC DNA]</scope>
    <source>
        <strain evidence="10 11">ATCC 700006</strain>
    </source>
</reference>
<name>A0A4R5NA43_9LACO</name>
<proteinExistence type="inferred from homology"/>
<dbReference type="GO" id="GO:0008320">
    <property type="term" value="F:protein transmembrane transporter activity"/>
    <property type="evidence" value="ECO:0007669"/>
    <property type="project" value="UniProtKB-UniRule"/>
</dbReference>
<evidence type="ECO:0000256" key="8">
    <source>
        <dbReference type="ARBA" id="ARBA00023136"/>
    </source>
</evidence>
<dbReference type="STRING" id="907931.GCA_000165675_00700"/>
<accession>A0A4R5NA43</accession>
<dbReference type="GO" id="GO:0043952">
    <property type="term" value="P:protein transport by the Sec complex"/>
    <property type="evidence" value="ECO:0007669"/>
    <property type="project" value="UniProtKB-UniRule"/>
</dbReference>
<dbReference type="GO" id="GO:0005886">
    <property type="term" value="C:plasma membrane"/>
    <property type="evidence" value="ECO:0007669"/>
    <property type="project" value="UniProtKB-SubCell"/>
</dbReference>
<gene>
    <name evidence="9" type="primary">secE</name>
    <name evidence="10" type="ORF">C5L23_001236</name>
</gene>
<comment type="subcellular location">
    <subcellularLocation>
        <location evidence="9">Cell membrane</location>
        <topology evidence="9">Single-pass membrane protein</topology>
    </subcellularLocation>
    <subcellularLocation>
        <location evidence="1">Membrane</location>
    </subcellularLocation>
</comment>
<dbReference type="RefSeq" id="WP_010008105.1">
    <property type="nucleotide sequence ID" value="NZ_JAGYGP010000004.1"/>
</dbReference>
<dbReference type="PANTHER" id="PTHR33910:SF1">
    <property type="entry name" value="PROTEIN TRANSLOCASE SUBUNIT SECE"/>
    <property type="match status" value="1"/>
</dbReference>
<dbReference type="GO" id="GO:0009306">
    <property type="term" value="P:protein secretion"/>
    <property type="evidence" value="ECO:0007669"/>
    <property type="project" value="UniProtKB-UniRule"/>
</dbReference>
<feature type="transmembrane region" description="Helical" evidence="9">
    <location>
        <begin position="28"/>
        <end position="48"/>
    </location>
</feature>
<keyword evidence="7 9" id="KW-0811">Translocation</keyword>
<comment type="function">
    <text evidence="9">Essential subunit of the Sec protein translocation channel SecYEG. Clamps together the 2 halves of SecY. May contact the channel plug during translocation.</text>
</comment>
<evidence type="ECO:0000256" key="1">
    <source>
        <dbReference type="ARBA" id="ARBA00004370"/>
    </source>
</evidence>
<dbReference type="EMBL" id="PUFI01000007">
    <property type="protein sequence ID" value="TDG69105.1"/>
    <property type="molecule type" value="Genomic_DNA"/>
</dbReference>
<dbReference type="InterPro" id="IPR038379">
    <property type="entry name" value="SecE_sf"/>
</dbReference>
<dbReference type="PANTHER" id="PTHR33910">
    <property type="entry name" value="PROTEIN TRANSLOCASE SUBUNIT SECE"/>
    <property type="match status" value="1"/>
</dbReference>
<comment type="similarity">
    <text evidence="9">Belongs to the SecE/SEC61-gamma family.</text>
</comment>
<dbReference type="AlphaFoldDB" id="A0A4R5NA43"/>
<dbReference type="GO" id="GO:0065002">
    <property type="term" value="P:intracellular protein transmembrane transport"/>
    <property type="evidence" value="ECO:0007669"/>
    <property type="project" value="UniProtKB-UniRule"/>
</dbReference>
<dbReference type="GO" id="GO:0006605">
    <property type="term" value="P:protein targeting"/>
    <property type="evidence" value="ECO:0007669"/>
    <property type="project" value="UniProtKB-UniRule"/>
</dbReference>
<evidence type="ECO:0000256" key="4">
    <source>
        <dbReference type="ARBA" id="ARBA00022692"/>
    </source>
</evidence>
<evidence type="ECO:0000256" key="9">
    <source>
        <dbReference type="HAMAP-Rule" id="MF_00422"/>
    </source>
</evidence>
<dbReference type="InterPro" id="IPR005807">
    <property type="entry name" value="SecE_bac"/>
</dbReference>
<sequence>MITYFKNVAKEMKRVTWPTQEQASRETVTVIAVSIIFAAFLGGADWLLQNGFGWLLAH</sequence>
<keyword evidence="5 9" id="KW-0653">Protein transport</keyword>
<evidence type="ECO:0000256" key="7">
    <source>
        <dbReference type="ARBA" id="ARBA00023010"/>
    </source>
</evidence>
<keyword evidence="8 9" id="KW-0472">Membrane</keyword>
<dbReference type="Pfam" id="PF00584">
    <property type="entry name" value="SecE"/>
    <property type="match status" value="1"/>
</dbReference>
<evidence type="ECO:0000256" key="5">
    <source>
        <dbReference type="ARBA" id="ARBA00022927"/>
    </source>
</evidence>
<dbReference type="Gene3D" id="1.20.5.1030">
    <property type="entry name" value="Preprotein translocase secy subunit"/>
    <property type="match status" value="1"/>
</dbReference>
<keyword evidence="4 9" id="KW-0812">Transmembrane</keyword>
<evidence type="ECO:0000313" key="11">
    <source>
        <dbReference type="Proteomes" id="UP000295681"/>
    </source>
</evidence>
<dbReference type="Proteomes" id="UP000295681">
    <property type="component" value="Unassembled WGS sequence"/>
</dbReference>
<evidence type="ECO:0000256" key="6">
    <source>
        <dbReference type="ARBA" id="ARBA00022989"/>
    </source>
</evidence>
<comment type="caution">
    <text evidence="10">The sequence shown here is derived from an EMBL/GenBank/DDBJ whole genome shotgun (WGS) entry which is preliminary data.</text>
</comment>
<keyword evidence="6 9" id="KW-1133">Transmembrane helix</keyword>
<dbReference type="NCBIfam" id="TIGR00964">
    <property type="entry name" value="secE_bact"/>
    <property type="match status" value="1"/>
</dbReference>
<organism evidence="10 11">
    <name type="scientific">Leuconostoc fallax</name>
    <dbReference type="NCBI Taxonomy" id="1251"/>
    <lineage>
        <taxon>Bacteria</taxon>
        <taxon>Bacillati</taxon>
        <taxon>Bacillota</taxon>
        <taxon>Bacilli</taxon>
        <taxon>Lactobacillales</taxon>
        <taxon>Lactobacillaceae</taxon>
        <taxon>Leuconostoc</taxon>
    </lineage>
</organism>
<keyword evidence="2 9" id="KW-0813">Transport</keyword>
<keyword evidence="11" id="KW-1185">Reference proteome</keyword>
<dbReference type="PROSITE" id="PS01067">
    <property type="entry name" value="SECE_SEC61G"/>
    <property type="match status" value="1"/>
</dbReference>
<evidence type="ECO:0000256" key="3">
    <source>
        <dbReference type="ARBA" id="ARBA00022475"/>
    </source>
</evidence>
<dbReference type="InterPro" id="IPR001901">
    <property type="entry name" value="Translocase_SecE/Sec61-g"/>
</dbReference>
<evidence type="ECO:0000256" key="2">
    <source>
        <dbReference type="ARBA" id="ARBA00022448"/>
    </source>
</evidence>
<comment type="subunit">
    <text evidence="9">Component of the Sec protein translocase complex. Heterotrimer consisting of SecY, SecE and SecG subunits. The heterotrimers can form oligomers, although 1 heterotrimer is thought to be able to translocate proteins. Interacts with the ribosome. Interacts with SecDF, and other proteins may be involved. Interacts with SecA.</text>
</comment>
<evidence type="ECO:0000313" key="10">
    <source>
        <dbReference type="EMBL" id="TDG69105.1"/>
    </source>
</evidence>
<keyword evidence="3 9" id="KW-1003">Cell membrane</keyword>
<dbReference type="HAMAP" id="MF_00422">
    <property type="entry name" value="SecE"/>
    <property type="match status" value="1"/>
</dbReference>
<protein>
    <recommendedName>
        <fullName evidence="9">Protein translocase subunit SecE</fullName>
    </recommendedName>
</protein>